<reference evidence="1" key="1">
    <citation type="submission" date="2021-04" db="EMBL/GenBank/DDBJ databases">
        <title>Genomes of microviruses identified in yellow-bellied marmot fecal samples.</title>
        <authorList>
            <person name="Varsani A."/>
            <person name="Kraberger S."/>
            <person name="Chatterjee A."/>
            <person name="Richet C."/>
            <person name="Fontenele R.S."/>
            <person name="Schmidlin K."/>
            <person name="Blumstein D.T."/>
        </authorList>
    </citation>
    <scope>NUCLEOTIDE SEQUENCE</scope>
    <source>
        <strain evidence="1">Mar15</strain>
    </source>
</reference>
<dbReference type="EMBL" id="MZ089761">
    <property type="protein sequence ID" value="QXP45047.1"/>
    <property type="molecule type" value="Genomic_DNA"/>
</dbReference>
<accession>A0A8F5XRA3</accession>
<name>A0A8F5XRA3_9VIRU</name>
<protein>
    <recommendedName>
        <fullName evidence="2">Nonstructural protein</fullName>
    </recommendedName>
</protein>
<proteinExistence type="predicted"/>
<sequence length="41" mass="5155">MARVKRRRLSRRYNKRIFRRTARKVHKRNLPRHTSRGGIRL</sequence>
<evidence type="ECO:0000313" key="1">
    <source>
        <dbReference type="EMBL" id="QXP45047.1"/>
    </source>
</evidence>
<organism evidence="1">
    <name type="scientific">Microvirus mar15</name>
    <dbReference type="NCBI Taxonomy" id="2851147"/>
    <lineage>
        <taxon>Viruses</taxon>
        <taxon>Monodnaviria</taxon>
        <taxon>Sangervirae</taxon>
        <taxon>Phixviricota</taxon>
        <taxon>Malgrandaviricetes</taxon>
        <taxon>Petitvirales</taxon>
        <taxon>Microviridae</taxon>
    </lineage>
</organism>
<evidence type="ECO:0008006" key="2">
    <source>
        <dbReference type="Google" id="ProtNLM"/>
    </source>
</evidence>